<feature type="non-terminal residue" evidence="3">
    <location>
        <position position="104"/>
    </location>
</feature>
<dbReference type="Gene3D" id="3.40.50.1970">
    <property type="match status" value="1"/>
</dbReference>
<dbReference type="GO" id="GO:0008106">
    <property type="term" value="F:alcohol dehydrogenase (NADP+) activity"/>
    <property type="evidence" value="ECO:0007669"/>
    <property type="project" value="TreeGrafter"/>
</dbReference>
<dbReference type="EMBL" id="MCOG01000301">
    <property type="protein sequence ID" value="ORY20105.1"/>
    <property type="molecule type" value="Genomic_DNA"/>
</dbReference>
<feature type="domain" description="Alcohol dehydrogenase iron-type/glycerol dehydrogenase GldA" evidence="2">
    <location>
        <begin position="10"/>
        <end position="104"/>
    </location>
</feature>
<accession>A0A1Y2ADN9</accession>
<dbReference type="Proteomes" id="UP000193920">
    <property type="component" value="Unassembled WGS sequence"/>
</dbReference>
<sequence length="104" mass="11482">MKYDFNFYNPTKIYFGRNSLDYLEGELNKFGKKILLAYGGGSIKKNGIYDKVVAILKKCDKEIFECPGILPNPALTKMLEGAKIVKDNNIDLILAVGGGSVVDC</sequence>
<dbReference type="OrthoDB" id="339764at2759"/>
<dbReference type="Pfam" id="PF00465">
    <property type="entry name" value="Fe-ADH"/>
    <property type="match status" value="1"/>
</dbReference>
<reference evidence="3 4" key="1">
    <citation type="submission" date="2016-08" db="EMBL/GenBank/DDBJ databases">
        <title>A Parts List for Fungal Cellulosomes Revealed by Comparative Genomics.</title>
        <authorList>
            <consortium name="DOE Joint Genome Institute"/>
            <person name="Haitjema C.H."/>
            <person name="Gilmore S.P."/>
            <person name="Henske J.K."/>
            <person name="Solomon K.V."/>
            <person name="De Groot R."/>
            <person name="Kuo A."/>
            <person name="Mondo S.J."/>
            <person name="Salamov A.A."/>
            <person name="Labutti K."/>
            <person name="Zhao Z."/>
            <person name="Chiniquy J."/>
            <person name="Barry K."/>
            <person name="Brewer H.M."/>
            <person name="Purvine S.O."/>
            <person name="Wright A.T."/>
            <person name="Boxma B."/>
            <person name="Van Alen T."/>
            <person name="Hackstein J.H."/>
            <person name="Baker S.E."/>
            <person name="Grigoriev I.V."/>
            <person name="O'Malley M.A."/>
        </authorList>
    </citation>
    <scope>NUCLEOTIDE SEQUENCE [LARGE SCALE GENOMIC DNA]</scope>
    <source>
        <strain evidence="3 4">G1</strain>
    </source>
</reference>
<dbReference type="InterPro" id="IPR044731">
    <property type="entry name" value="BDH-like"/>
</dbReference>
<dbReference type="GO" id="GO:0046872">
    <property type="term" value="F:metal ion binding"/>
    <property type="evidence" value="ECO:0007669"/>
    <property type="project" value="InterPro"/>
</dbReference>
<dbReference type="STRING" id="1754190.A0A1Y2ADN9"/>
<organism evidence="3 4">
    <name type="scientific">Neocallimastix californiae</name>
    <dbReference type="NCBI Taxonomy" id="1754190"/>
    <lineage>
        <taxon>Eukaryota</taxon>
        <taxon>Fungi</taxon>
        <taxon>Fungi incertae sedis</taxon>
        <taxon>Chytridiomycota</taxon>
        <taxon>Chytridiomycota incertae sedis</taxon>
        <taxon>Neocallimastigomycetes</taxon>
        <taxon>Neocallimastigales</taxon>
        <taxon>Neocallimastigaceae</taxon>
        <taxon>Neocallimastix</taxon>
    </lineage>
</organism>
<dbReference type="PANTHER" id="PTHR43633">
    <property type="entry name" value="ALCOHOL DEHYDROGENASE YQHD"/>
    <property type="match status" value="1"/>
</dbReference>
<dbReference type="GO" id="GO:1990002">
    <property type="term" value="F:methylglyoxal reductase (NADPH) (acetol producing) activity"/>
    <property type="evidence" value="ECO:0007669"/>
    <property type="project" value="TreeGrafter"/>
</dbReference>
<dbReference type="SUPFAM" id="SSF56796">
    <property type="entry name" value="Dehydroquinate synthase-like"/>
    <property type="match status" value="1"/>
</dbReference>
<evidence type="ECO:0000256" key="1">
    <source>
        <dbReference type="ARBA" id="ARBA00023002"/>
    </source>
</evidence>
<protein>
    <submittedName>
        <fullName evidence="3">Dehydroquinate synthase-like protein</fullName>
    </submittedName>
</protein>
<comment type="caution">
    <text evidence="3">The sequence shown here is derived from an EMBL/GenBank/DDBJ whole genome shotgun (WGS) entry which is preliminary data.</text>
</comment>
<dbReference type="AlphaFoldDB" id="A0A1Y2ADN9"/>
<dbReference type="InterPro" id="IPR001670">
    <property type="entry name" value="ADH_Fe/GldA"/>
</dbReference>
<name>A0A1Y2ADN9_9FUNG</name>
<proteinExistence type="predicted"/>
<evidence type="ECO:0000313" key="4">
    <source>
        <dbReference type="Proteomes" id="UP000193920"/>
    </source>
</evidence>
<gene>
    <name evidence="3" type="ORF">LY90DRAFT_161275</name>
</gene>
<keyword evidence="4" id="KW-1185">Reference proteome</keyword>
<keyword evidence="1" id="KW-0560">Oxidoreductase</keyword>
<dbReference type="GO" id="GO:0005829">
    <property type="term" value="C:cytosol"/>
    <property type="evidence" value="ECO:0007669"/>
    <property type="project" value="TreeGrafter"/>
</dbReference>
<evidence type="ECO:0000313" key="3">
    <source>
        <dbReference type="EMBL" id="ORY20105.1"/>
    </source>
</evidence>
<evidence type="ECO:0000259" key="2">
    <source>
        <dbReference type="Pfam" id="PF00465"/>
    </source>
</evidence>
<dbReference type="PANTHER" id="PTHR43633:SF1">
    <property type="entry name" value="ALCOHOL DEHYDROGENASE YQHD"/>
    <property type="match status" value="1"/>
</dbReference>
<dbReference type="GO" id="GO:1990362">
    <property type="term" value="F:butanol dehydrogenase (NAD+) activity"/>
    <property type="evidence" value="ECO:0007669"/>
    <property type="project" value="InterPro"/>
</dbReference>